<name>A0A8T3C4Y7_DENNO</name>
<dbReference type="Proteomes" id="UP000829196">
    <property type="component" value="Unassembled WGS sequence"/>
</dbReference>
<protein>
    <recommendedName>
        <fullName evidence="1">RNase H type-1 domain-containing protein</fullName>
    </recommendedName>
</protein>
<feature type="domain" description="RNase H type-1" evidence="1">
    <location>
        <begin position="17"/>
        <end position="127"/>
    </location>
</feature>
<sequence length="162" mass="17701">MDNNFKLNVHDCMVDNAVGCGGLIKDSNGKLVLAFAGPIINGNVEYAMCMTILYGLQLCIPLNVTTLIIEVNSGVNISYLQFMEDRCCNLSIFYIVWDIKKLLIFMNSSFTVIAKAANAAAIWLANFGCNLDGFTDFGGSSMPFPLTGLLHLDQLGIPYVSR</sequence>
<dbReference type="PANTHER" id="PTHR47723">
    <property type="entry name" value="OS05G0353850 PROTEIN"/>
    <property type="match status" value="1"/>
</dbReference>
<dbReference type="SMR" id="A0A8T3C4Y7"/>
<comment type="caution">
    <text evidence="2">The sequence shown here is derived from an EMBL/GenBank/DDBJ whole genome shotgun (WGS) entry which is preliminary data.</text>
</comment>
<dbReference type="InterPro" id="IPR053151">
    <property type="entry name" value="RNase_H-like"/>
</dbReference>
<dbReference type="GO" id="GO:0003676">
    <property type="term" value="F:nucleic acid binding"/>
    <property type="evidence" value="ECO:0007669"/>
    <property type="project" value="InterPro"/>
</dbReference>
<organism evidence="2 3">
    <name type="scientific">Dendrobium nobile</name>
    <name type="common">Orchid</name>
    <dbReference type="NCBI Taxonomy" id="94219"/>
    <lineage>
        <taxon>Eukaryota</taxon>
        <taxon>Viridiplantae</taxon>
        <taxon>Streptophyta</taxon>
        <taxon>Embryophyta</taxon>
        <taxon>Tracheophyta</taxon>
        <taxon>Spermatophyta</taxon>
        <taxon>Magnoliopsida</taxon>
        <taxon>Liliopsida</taxon>
        <taxon>Asparagales</taxon>
        <taxon>Orchidaceae</taxon>
        <taxon>Epidendroideae</taxon>
        <taxon>Malaxideae</taxon>
        <taxon>Dendrobiinae</taxon>
        <taxon>Dendrobium</taxon>
    </lineage>
</organism>
<evidence type="ECO:0000313" key="2">
    <source>
        <dbReference type="EMBL" id="KAI0524885.1"/>
    </source>
</evidence>
<dbReference type="PANTHER" id="PTHR47723:SF19">
    <property type="entry name" value="POLYNUCLEOTIDYL TRANSFERASE, RIBONUCLEASE H-LIKE SUPERFAMILY PROTEIN"/>
    <property type="match status" value="1"/>
</dbReference>
<dbReference type="InterPro" id="IPR002156">
    <property type="entry name" value="RNaseH_domain"/>
</dbReference>
<dbReference type="GO" id="GO:0004523">
    <property type="term" value="F:RNA-DNA hybrid ribonuclease activity"/>
    <property type="evidence" value="ECO:0007669"/>
    <property type="project" value="InterPro"/>
</dbReference>
<keyword evidence="3" id="KW-1185">Reference proteome</keyword>
<proteinExistence type="predicted"/>
<reference evidence="2" key="1">
    <citation type="journal article" date="2022" name="Front. Genet.">
        <title>Chromosome-Scale Assembly of the Dendrobium nobile Genome Provides Insights Into the Molecular Mechanism of the Biosynthesis of the Medicinal Active Ingredient of Dendrobium.</title>
        <authorList>
            <person name="Xu Q."/>
            <person name="Niu S.-C."/>
            <person name="Li K.-L."/>
            <person name="Zheng P.-J."/>
            <person name="Zhang X.-J."/>
            <person name="Jia Y."/>
            <person name="Liu Y."/>
            <person name="Niu Y.-X."/>
            <person name="Yu L.-H."/>
            <person name="Chen D.-F."/>
            <person name="Zhang G.-Q."/>
        </authorList>
    </citation>
    <scope>NUCLEOTIDE SEQUENCE</scope>
    <source>
        <tissue evidence="2">Leaf</tissue>
    </source>
</reference>
<dbReference type="AlphaFoldDB" id="A0A8T3C4Y7"/>
<dbReference type="Pfam" id="PF13456">
    <property type="entry name" value="RVT_3"/>
    <property type="match status" value="1"/>
</dbReference>
<gene>
    <name evidence="2" type="ORF">KFK09_004275</name>
</gene>
<accession>A0A8T3C4Y7</accession>
<evidence type="ECO:0000259" key="1">
    <source>
        <dbReference type="Pfam" id="PF13456"/>
    </source>
</evidence>
<evidence type="ECO:0000313" key="3">
    <source>
        <dbReference type="Proteomes" id="UP000829196"/>
    </source>
</evidence>
<dbReference type="EMBL" id="JAGYWB010000004">
    <property type="protein sequence ID" value="KAI0524885.1"/>
    <property type="molecule type" value="Genomic_DNA"/>
</dbReference>